<dbReference type="PATRIC" id="fig|396597.7.peg.3560"/>
<accession>B1T900</accession>
<gene>
    <name evidence="1" type="ORF">BamMEX5DRAFT_4266</name>
</gene>
<evidence type="ECO:0000313" key="2">
    <source>
        <dbReference type="Proteomes" id="UP000004814"/>
    </source>
</evidence>
<comment type="caution">
    <text evidence="1">The sequence shown here is derived from an EMBL/GenBank/DDBJ whole genome shotgun (WGS) entry which is preliminary data.</text>
</comment>
<protein>
    <submittedName>
        <fullName evidence="1">Uncharacterized protein</fullName>
    </submittedName>
</protein>
<organism evidence="1 2">
    <name type="scientific">Burkholderia ambifaria MEX-5</name>
    <dbReference type="NCBI Taxonomy" id="396597"/>
    <lineage>
        <taxon>Bacteria</taxon>
        <taxon>Pseudomonadati</taxon>
        <taxon>Pseudomonadota</taxon>
        <taxon>Betaproteobacteria</taxon>
        <taxon>Burkholderiales</taxon>
        <taxon>Burkholderiaceae</taxon>
        <taxon>Burkholderia</taxon>
        <taxon>Burkholderia cepacia complex</taxon>
    </lineage>
</organism>
<dbReference type="EMBL" id="ABLK01000155">
    <property type="protein sequence ID" value="EDT39953.1"/>
    <property type="molecule type" value="Genomic_DNA"/>
</dbReference>
<evidence type="ECO:0000313" key="1">
    <source>
        <dbReference type="EMBL" id="EDT39953.1"/>
    </source>
</evidence>
<dbReference type="AlphaFoldDB" id="B1T900"/>
<dbReference type="RefSeq" id="WP_006760095.1">
    <property type="nucleotide sequence ID" value="NZ_ABLK01000155.1"/>
</dbReference>
<proteinExistence type="predicted"/>
<reference evidence="1 2" key="1">
    <citation type="submission" date="2008-03" db="EMBL/GenBank/DDBJ databases">
        <title>Sequencing of the draft genome and assembly of Burkholderia ambifaria MEX-5.</title>
        <authorList>
            <consortium name="US DOE Joint Genome Institute (JGI-PGF)"/>
            <person name="Copeland A."/>
            <person name="Lucas S."/>
            <person name="Lapidus A."/>
            <person name="Glavina del Rio T."/>
            <person name="Dalin E."/>
            <person name="Tice H."/>
            <person name="Bruce D."/>
            <person name="Goodwin L."/>
            <person name="Pitluck S."/>
            <person name="Larimer F."/>
            <person name="Land M.L."/>
            <person name="Hauser L."/>
            <person name="Tiedje J."/>
            <person name="Richardson P."/>
        </authorList>
    </citation>
    <scope>NUCLEOTIDE SEQUENCE [LARGE SCALE GENOMIC DNA]</scope>
    <source>
        <strain evidence="1 2">MEX-5</strain>
    </source>
</reference>
<sequence length="93" mass="10400">MAKHSPYAVVVIYDEDQQRLTVKAADPDKLAPQLQGVLEMPILLDEFDYRIDDEFARRLGAAMLNLIAAGQPGIEKYMSVTLEPIPRRGDGSR</sequence>
<name>B1T900_9BURK</name>
<dbReference type="Proteomes" id="UP000004814">
    <property type="component" value="Unassembled WGS sequence"/>
</dbReference>